<dbReference type="PROSITE" id="PS51072">
    <property type="entry name" value="MHD"/>
    <property type="match status" value="1"/>
</dbReference>
<dbReference type="PIRSF" id="PIRSF005992">
    <property type="entry name" value="Clathrin_mu"/>
    <property type="match status" value="1"/>
</dbReference>
<comment type="subcellular location">
    <subcellularLocation>
        <location evidence="1">Endomembrane system</location>
    </subcellularLocation>
</comment>
<reference evidence="7 8" key="1">
    <citation type="submission" date="2024-02" db="EMBL/GenBank/DDBJ databases">
        <title>Chromosome-scale genome assembly of the rough periwinkle Littorina saxatilis.</title>
        <authorList>
            <person name="De Jode A."/>
            <person name="Faria R."/>
            <person name="Formenti G."/>
            <person name="Sims Y."/>
            <person name="Smith T.P."/>
            <person name="Tracey A."/>
            <person name="Wood J.M.D."/>
            <person name="Zagrodzka Z.B."/>
            <person name="Johannesson K."/>
            <person name="Butlin R.K."/>
            <person name="Leder E.H."/>
        </authorList>
    </citation>
    <scope>NUCLEOTIDE SEQUENCE [LARGE SCALE GENOMIC DNA]</scope>
    <source>
        <strain evidence="7">Snail1</strain>
        <tissue evidence="7">Muscle</tissue>
    </source>
</reference>
<dbReference type="SUPFAM" id="SSF64356">
    <property type="entry name" value="SNARE-like"/>
    <property type="match status" value="1"/>
</dbReference>
<dbReference type="GO" id="GO:0030131">
    <property type="term" value="C:clathrin adaptor complex"/>
    <property type="evidence" value="ECO:0007669"/>
    <property type="project" value="UniProtKB-UniRule"/>
</dbReference>
<dbReference type="EMBL" id="JBAMIC010000008">
    <property type="protein sequence ID" value="KAK7104964.1"/>
    <property type="molecule type" value="Genomic_DNA"/>
</dbReference>
<dbReference type="EMBL" id="JBAMIC010000008">
    <property type="protein sequence ID" value="KAK7104965.1"/>
    <property type="molecule type" value="Genomic_DNA"/>
</dbReference>
<dbReference type="InterPro" id="IPR050431">
    <property type="entry name" value="Adaptor_comp_med_subunit"/>
</dbReference>
<dbReference type="PRINTS" id="PR00314">
    <property type="entry name" value="CLATHRINADPT"/>
</dbReference>
<dbReference type="GO" id="GO:0012505">
    <property type="term" value="C:endomembrane system"/>
    <property type="evidence" value="ECO:0007669"/>
    <property type="project" value="UniProtKB-SubCell"/>
</dbReference>
<dbReference type="GO" id="GO:0016192">
    <property type="term" value="P:vesicle-mediated transport"/>
    <property type="evidence" value="ECO:0007669"/>
    <property type="project" value="InterPro"/>
</dbReference>
<dbReference type="PANTHER" id="PTHR10529">
    <property type="entry name" value="AP COMPLEX SUBUNIT MU"/>
    <property type="match status" value="1"/>
</dbReference>
<evidence type="ECO:0000259" key="6">
    <source>
        <dbReference type="PROSITE" id="PS51072"/>
    </source>
</evidence>
<dbReference type="Proteomes" id="UP001374579">
    <property type="component" value="Unassembled WGS sequence"/>
</dbReference>
<keyword evidence="4" id="KW-0472">Membrane</keyword>
<gene>
    <name evidence="7" type="ORF">V1264_019599</name>
</gene>
<organism evidence="7 8">
    <name type="scientific">Littorina saxatilis</name>
    <dbReference type="NCBI Taxonomy" id="31220"/>
    <lineage>
        <taxon>Eukaryota</taxon>
        <taxon>Metazoa</taxon>
        <taxon>Spiralia</taxon>
        <taxon>Lophotrochozoa</taxon>
        <taxon>Mollusca</taxon>
        <taxon>Gastropoda</taxon>
        <taxon>Caenogastropoda</taxon>
        <taxon>Littorinimorpha</taxon>
        <taxon>Littorinoidea</taxon>
        <taxon>Littorinidae</taxon>
        <taxon>Littorina</taxon>
    </lineage>
</organism>
<evidence type="ECO:0000256" key="2">
    <source>
        <dbReference type="ARBA" id="ARBA00022448"/>
    </source>
</evidence>
<evidence type="ECO:0000256" key="3">
    <source>
        <dbReference type="ARBA" id="ARBA00022927"/>
    </source>
</evidence>
<sequence length="441" mass="48774">MLIAEIMIVSDRSEVLVRKIYRDEAKAYNAKHIFSSRVGDINKGLVPPYFAEDGVHLYFIQRGRLYFVASSTSKASQIAATEFLSRLYYMAKDLCGTVTEESVRANQVPLFEMLHEAMDGGHVQIVSTEKLRPFIQSTPVAVQRTPSTPEEVASRMFGIERTSPVAASGRSAIRSAGDQKALYVDVVENLTAVTDSEGGVVHVKVEGTVNVNNFLQGHPTLKIAVNEDLQICRPGEVRAFGRSAQFDRCTFHQSVDTGEFDQNRILKIVPPDGQFSAMAYSVEGSSVSLPVRVLVSFAEIENTRDVSVKLRVSLNVPWSSKLVKLHIVLPLPASVSSVSQRVKGLSESLDFNKQTQRVEWIIRNMSNAEESIAQLRLISHSSQRISRQDIGPATAEFEVSNLTLSGLNIRSVKILEGNQSSAAKRYIRYVTLSDSYTVKTS</sequence>
<dbReference type="Pfam" id="PF00928">
    <property type="entry name" value="Adap_comp_sub"/>
    <property type="match status" value="1"/>
</dbReference>
<evidence type="ECO:0000313" key="7">
    <source>
        <dbReference type="EMBL" id="KAK7104965.1"/>
    </source>
</evidence>
<dbReference type="InterPro" id="IPR028565">
    <property type="entry name" value="MHD"/>
</dbReference>
<dbReference type="InterPro" id="IPR036168">
    <property type="entry name" value="AP2_Mu_C_sf"/>
</dbReference>
<dbReference type="InterPro" id="IPR011012">
    <property type="entry name" value="Longin-like_dom_sf"/>
</dbReference>
<evidence type="ECO:0000256" key="1">
    <source>
        <dbReference type="ARBA" id="ARBA00004308"/>
    </source>
</evidence>
<dbReference type="InterPro" id="IPR001392">
    <property type="entry name" value="Clathrin_mu"/>
</dbReference>
<feature type="domain" description="MHD" evidence="6">
    <location>
        <begin position="179"/>
        <end position="439"/>
    </location>
</feature>
<dbReference type="Gene3D" id="2.60.40.1170">
    <property type="entry name" value="Mu homology domain, subdomain B"/>
    <property type="match status" value="2"/>
</dbReference>
<accession>A0AAN9BKK6</accession>
<keyword evidence="8" id="KW-1185">Reference proteome</keyword>
<keyword evidence="3 5" id="KW-0653">Protein transport</keyword>
<dbReference type="Gene3D" id="3.30.450.60">
    <property type="match status" value="1"/>
</dbReference>
<evidence type="ECO:0000256" key="5">
    <source>
        <dbReference type="PIRNR" id="PIRNR005992"/>
    </source>
</evidence>
<dbReference type="SUPFAM" id="SSF49447">
    <property type="entry name" value="Second domain of Mu2 adaptin subunit (ap50) of ap2 adaptor"/>
    <property type="match status" value="1"/>
</dbReference>
<dbReference type="AlphaFoldDB" id="A0AAN9BKK6"/>
<evidence type="ECO:0000313" key="8">
    <source>
        <dbReference type="Proteomes" id="UP001374579"/>
    </source>
</evidence>
<protein>
    <recommendedName>
        <fullName evidence="6">MHD domain-containing protein</fullName>
    </recommendedName>
</protein>
<name>A0AAN9BKK6_9CAEN</name>
<keyword evidence="2 5" id="KW-0813">Transport</keyword>
<comment type="similarity">
    <text evidence="5">Belongs to the adaptor complexes medium subunit family.</text>
</comment>
<dbReference type="GO" id="GO:0006886">
    <property type="term" value="P:intracellular protein transport"/>
    <property type="evidence" value="ECO:0007669"/>
    <property type="project" value="UniProtKB-UniRule"/>
</dbReference>
<comment type="caution">
    <text evidence="7">The sequence shown here is derived from an EMBL/GenBank/DDBJ whole genome shotgun (WGS) entry which is preliminary data.</text>
</comment>
<proteinExistence type="inferred from homology"/>
<evidence type="ECO:0000256" key="4">
    <source>
        <dbReference type="ARBA" id="ARBA00023136"/>
    </source>
</evidence>